<dbReference type="PANTHER" id="PTHR45642:SF120">
    <property type="entry name" value="GDSL-LIKE LIPASE_ACYLHYDROLASE"/>
    <property type="match status" value="1"/>
</dbReference>
<dbReference type="InterPro" id="IPR036514">
    <property type="entry name" value="SGNH_hydro_sf"/>
</dbReference>
<organism evidence="3 4">
    <name type="scientific">Glycine soja</name>
    <name type="common">Wild soybean</name>
    <dbReference type="NCBI Taxonomy" id="3848"/>
    <lineage>
        <taxon>Eukaryota</taxon>
        <taxon>Viridiplantae</taxon>
        <taxon>Streptophyta</taxon>
        <taxon>Embryophyta</taxon>
        <taxon>Tracheophyta</taxon>
        <taxon>Spermatophyta</taxon>
        <taxon>Magnoliopsida</taxon>
        <taxon>eudicotyledons</taxon>
        <taxon>Gunneridae</taxon>
        <taxon>Pentapetalae</taxon>
        <taxon>rosids</taxon>
        <taxon>fabids</taxon>
        <taxon>Fabales</taxon>
        <taxon>Fabaceae</taxon>
        <taxon>Papilionoideae</taxon>
        <taxon>50 kb inversion clade</taxon>
        <taxon>NPAAA clade</taxon>
        <taxon>indigoferoid/millettioid clade</taxon>
        <taxon>Phaseoleae</taxon>
        <taxon>Glycine</taxon>
        <taxon>Glycine subgen. Soja</taxon>
    </lineage>
</organism>
<protein>
    <submittedName>
        <fullName evidence="3">GDSL esterase/lipase</fullName>
    </submittedName>
</protein>
<dbReference type="Pfam" id="PF00657">
    <property type="entry name" value="Lipase_GDSL"/>
    <property type="match status" value="1"/>
</dbReference>
<keyword evidence="2" id="KW-1133">Transmembrane helix</keyword>
<evidence type="ECO:0000313" key="3">
    <source>
        <dbReference type="EMBL" id="RZC26358.1"/>
    </source>
</evidence>
<keyword evidence="4" id="KW-1185">Reference proteome</keyword>
<proteinExistence type="inferred from homology"/>
<dbReference type="CDD" id="cd01837">
    <property type="entry name" value="SGNH_plant_lipase_like"/>
    <property type="match status" value="1"/>
</dbReference>
<gene>
    <name evidence="3" type="ORF">D0Y65_004834</name>
</gene>
<keyword evidence="2" id="KW-0812">Transmembrane</keyword>
<dbReference type="InterPro" id="IPR035669">
    <property type="entry name" value="SGNH_plant_lipase-like"/>
</dbReference>
<name>A0A445LSR4_GLYSO</name>
<accession>A0A445LSR4</accession>
<dbReference type="AlphaFoldDB" id="A0A445LSR4"/>
<dbReference type="GO" id="GO:0016788">
    <property type="term" value="F:hydrolase activity, acting on ester bonds"/>
    <property type="evidence" value="ECO:0007669"/>
    <property type="project" value="InterPro"/>
</dbReference>
<dbReference type="FunFam" id="3.40.50.1110:FF:000003">
    <property type="entry name" value="GDSL esterase/lipase APG"/>
    <property type="match status" value="1"/>
</dbReference>
<comment type="caution">
    <text evidence="3">The sequence shown here is derived from an EMBL/GenBank/DDBJ whole genome shotgun (WGS) entry which is preliminary data.</text>
</comment>
<dbReference type="EMBL" id="QZWG01000002">
    <property type="protein sequence ID" value="RZC26358.1"/>
    <property type="molecule type" value="Genomic_DNA"/>
</dbReference>
<dbReference type="SUPFAM" id="SSF52266">
    <property type="entry name" value="SGNH hydrolase"/>
    <property type="match status" value="1"/>
</dbReference>
<feature type="transmembrane region" description="Helical" evidence="2">
    <location>
        <begin position="6"/>
        <end position="24"/>
    </location>
</feature>
<dbReference type="Gene3D" id="3.40.50.1110">
    <property type="entry name" value="SGNH hydrolase"/>
    <property type="match status" value="1"/>
</dbReference>
<dbReference type="Gramene" id="XM_028359110.1">
    <property type="protein sequence ID" value="XP_028214911.1"/>
    <property type="gene ID" value="LOC114396954"/>
</dbReference>
<dbReference type="InterPro" id="IPR050592">
    <property type="entry name" value="GDSL_lipolytic_enzyme"/>
</dbReference>
<evidence type="ECO:0000256" key="1">
    <source>
        <dbReference type="ARBA" id="ARBA00008668"/>
    </source>
</evidence>
<evidence type="ECO:0000313" key="4">
    <source>
        <dbReference type="Proteomes" id="UP000289340"/>
    </source>
</evidence>
<evidence type="ECO:0000256" key="2">
    <source>
        <dbReference type="SAM" id="Phobius"/>
    </source>
</evidence>
<keyword evidence="2" id="KW-0472">Membrane</keyword>
<comment type="similarity">
    <text evidence="1">Belongs to the 'GDSL' lipolytic enzyme family.</text>
</comment>
<dbReference type="PANTHER" id="PTHR45642">
    <property type="entry name" value="GDSL ESTERASE/LIPASE EXL3"/>
    <property type="match status" value="1"/>
</dbReference>
<reference evidence="3 4" key="1">
    <citation type="submission" date="2018-09" db="EMBL/GenBank/DDBJ databases">
        <title>A high-quality reference genome of wild soybean provides a powerful tool to mine soybean genomes.</title>
        <authorList>
            <person name="Xie M."/>
            <person name="Chung C.Y.L."/>
            <person name="Li M.-W."/>
            <person name="Wong F.-L."/>
            <person name="Chan T.-F."/>
            <person name="Lam H.-M."/>
        </authorList>
    </citation>
    <scope>NUCLEOTIDE SEQUENCE [LARGE SCALE GENOMIC DNA]</scope>
    <source>
        <strain evidence="4">cv. W05</strain>
        <tissue evidence="3">Hypocotyl of etiolated seedlings</tissue>
    </source>
</reference>
<sequence>MAYTIYFIILMHFCTFVVVTTSISNDLMRTKFLSILVFGDSTVDTGNNNYINTLAKGNHLPYGKDFPGHMPTGRFSNGKLVPDFIASMLNLKDTVPPFLDPNLSDEELLTGVSFASGGSGFDDLTTALTGAIALSKQIEYFKVYVARLKHIAGENEAKRILRDALVIISAGTNDFLFNFYDIPTRKLEFNIDGYQDYVQSRLQIFIKELYDLGCRKFAVSGLPSIGCIPIQITTKSVSLKDRKCEEDENSDAKLYNRKLARQLLKIQAMLPGSRVVYTNVYDPLNNLINQPEKYGFKETSKGCCGTGLFEVAPLCNEFTPICEDPSKYVFWDSVHPTEITYQYIAKYLEMEVLPKFQFHTDYVF</sequence>
<dbReference type="InterPro" id="IPR001087">
    <property type="entry name" value="GDSL"/>
</dbReference>
<dbReference type="Proteomes" id="UP000289340">
    <property type="component" value="Chromosome 2"/>
</dbReference>